<protein>
    <submittedName>
        <fullName evidence="2">Uncharacterized protein</fullName>
    </submittedName>
</protein>
<dbReference type="Proteomes" id="UP000015347">
    <property type="component" value="Unassembled WGS sequence"/>
</dbReference>
<sequence length="55" mass="6135">MPGPYRGHPVAQVKFGKFAKGENHPKRKSQICKSRMVAPRRNSARIASPMDRTSA</sequence>
<evidence type="ECO:0000313" key="2">
    <source>
        <dbReference type="EMBL" id="EPX85158.1"/>
    </source>
</evidence>
<dbReference type="EMBL" id="APVH01000010">
    <property type="protein sequence ID" value="EPX85158.1"/>
    <property type="molecule type" value="Genomic_DNA"/>
</dbReference>
<comment type="caution">
    <text evidence="2">The sequence shown here is derived from an EMBL/GenBank/DDBJ whole genome shotgun (WGS) entry which is preliminary data.</text>
</comment>
<dbReference type="HOGENOM" id="CLU_3029817_0_0_5"/>
<feature type="region of interest" description="Disordered" evidence="1">
    <location>
        <begin position="18"/>
        <end position="55"/>
    </location>
</feature>
<evidence type="ECO:0000313" key="3">
    <source>
        <dbReference type="Proteomes" id="UP000015347"/>
    </source>
</evidence>
<evidence type="ECO:0000256" key="1">
    <source>
        <dbReference type="SAM" id="MobiDB-lite"/>
    </source>
</evidence>
<reference evidence="3" key="1">
    <citation type="journal article" date="2014" name="Stand. Genomic Sci.">
        <title>Genome sequence of the exopolysaccharide-producing Salipiger mucosus type strain (DSM 16094(T)), a moderately halophilic member of the Roseobacter clade.</title>
        <authorList>
            <person name="Riedel T."/>
            <person name="Spring S."/>
            <person name="Fiebig A."/>
            <person name="Petersen J."/>
            <person name="Kyrpides N.C."/>
            <person name="Goker M."/>
            <person name="Klenk H.P."/>
        </authorList>
    </citation>
    <scope>NUCLEOTIDE SEQUENCE [LARGE SCALE GENOMIC DNA]</scope>
    <source>
        <strain evidence="3">DSM 16094</strain>
    </source>
</reference>
<organism evidence="2 3">
    <name type="scientific">Salipiger mucosus DSM 16094</name>
    <dbReference type="NCBI Taxonomy" id="1123237"/>
    <lineage>
        <taxon>Bacteria</taxon>
        <taxon>Pseudomonadati</taxon>
        <taxon>Pseudomonadota</taxon>
        <taxon>Alphaproteobacteria</taxon>
        <taxon>Rhodobacterales</taxon>
        <taxon>Roseobacteraceae</taxon>
        <taxon>Salipiger</taxon>
    </lineage>
</organism>
<keyword evidence="3" id="KW-1185">Reference proteome</keyword>
<dbReference type="AlphaFoldDB" id="S9QZQ7"/>
<gene>
    <name evidence="2" type="ORF">Salmuc_01114</name>
</gene>
<dbReference type="STRING" id="1123237.Salmuc_01114"/>
<accession>S9QZQ7</accession>
<name>S9QZQ7_9RHOB</name>
<proteinExistence type="predicted"/>